<dbReference type="InterPro" id="IPR004638">
    <property type="entry name" value="EmrB-like"/>
</dbReference>
<keyword evidence="11" id="KW-1185">Reference proteome</keyword>
<feature type="transmembrane region" description="Helical" evidence="8">
    <location>
        <begin position="81"/>
        <end position="101"/>
    </location>
</feature>
<proteinExistence type="inferred from homology"/>
<dbReference type="PROSITE" id="PS50850">
    <property type="entry name" value="MFS"/>
    <property type="match status" value="1"/>
</dbReference>
<evidence type="ECO:0000256" key="2">
    <source>
        <dbReference type="ARBA" id="ARBA00008537"/>
    </source>
</evidence>
<evidence type="ECO:0000256" key="7">
    <source>
        <dbReference type="ARBA" id="ARBA00023136"/>
    </source>
</evidence>
<feature type="transmembrane region" description="Helical" evidence="8">
    <location>
        <begin position="339"/>
        <end position="358"/>
    </location>
</feature>
<dbReference type="RefSeq" id="WP_132145702.1">
    <property type="nucleotide sequence ID" value="NZ_SMCS01000006.1"/>
</dbReference>
<organism evidence="10 11">
    <name type="scientific">Luteibacter rhizovicinus</name>
    <dbReference type="NCBI Taxonomy" id="242606"/>
    <lineage>
        <taxon>Bacteria</taxon>
        <taxon>Pseudomonadati</taxon>
        <taxon>Pseudomonadota</taxon>
        <taxon>Gammaproteobacteria</taxon>
        <taxon>Lysobacterales</taxon>
        <taxon>Rhodanobacteraceae</taxon>
        <taxon>Luteibacter</taxon>
    </lineage>
</organism>
<evidence type="ECO:0000313" key="10">
    <source>
        <dbReference type="EMBL" id="TCV92903.1"/>
    </source>
</evidence>
<evidence type="ECO:0000256" key="1">
    <source>
        <dbReference type="ARBA" id="ARBA00004651"/>
    </source>
</evidence>
<dbReference type="CDD" id="cd17503">
    <property type="entry name" value="MFS_LmrB_MDR_like"/>
    <property type="match status" value="1"/>
</dbReference>
<feature type="transmembrane region" description="Helical" evidence="8">
    <location>
        <begin position="107"/>
        <end position="132"/>
    </location>
</feature>
<dbReference type="Gene3D" id="1.20.1250.20">
    <property type="entry name" value="MFS general substrate transporter like domains"/>
    <property type="match status" value="1"/>
</dbReference>
<dbReference type="OrthoDB" id="9812221at2"/>
<dbReference type="Proteomes" id="UP000295645">
    <property type="component" value="Unassembled WGS sequence"/>
</dbReference>
<dbReference type="PANTHER" id="PTHR42718">
    <property type="entry name" value="MAJOR FACILITATOR SUPERFAMILY MULTIDRUG TRANSPORTER MFSC"/>
    <property type="match status" value="1"/>
</dbReference>
<dbReference type="EMBL" id="SMCS01000006">
    <property type="protein sequence ID" value="TCV92903.1"/>
    <property type="molecule type" value="Genomic_DNA"/>
</dbReference>
<dbReference type="SUPFAM" id="SSF103473">
    <property type="entry name" value="MFS general substrate transporter"/>
    <property type="match status" value="1"/>
</dbReference>
<comment type="similarity">
    <text evidence="2">Belongs to the major facilitator superfamily. EmrB family.</text>
</comment>
<protein>
    <submittedName>
        <fullName evidence="10">DHA2 family multidrug resistance protein</fullName>
    </submittedName>
</protein>
<dbReference type="NCBIfam" id="TIGR00711">
    <property type="entry name" value="efflux_EmrB"/>
    <property type="match status" value="1"/>
</dbReference>
<feature type="transmembrane region" description="Helical" evidence="8">
    <location>
        <begin position="168"/>
        <end position="190"/>
    </location>
</feature>
<evidence type="ECO:0000256" key="8">
    <source>
        <dbReference type="SAM" id="Phobius"/>
    </source>
</evidence>
<keyword evidence="4" id="KW-1003">Cell membrane</keyword>
<dbReference type="Gene3D" id="1.20.1720.10">
    <property type="entry name" value="Multidrug resistance protein D"/>
    <property type="match status" value="1"/>
</dbReference>
<feature type="transmembrane region" description="Helical" evidence="8">
    <location>
        <begin position="139"/>
        <end position="162"/>
    </location>
</feature>
<keyword evidence="5 8" id="KW-0812">Transmembrane</keyword>
<comment type="caution">
    <text evidence="10">The sequence shown here is derived from an EMBL/GenBank/DDBJ whole genome shotgun (WGS) entry which is preliminary data.</text>
</comment>
<name>A0A4R3YPR0_9GAMM</name>
<gene>
    <name evidence="10" type="ORF">EC912_106242</name>
</gene>
<sequence length="518" mass="55986">MTSTIAGMPESRKLLLFSLMALGQFMALMDIQIVASSINDIQAGLAAGPDESSWVQTAYLMAEIVMIPLSGWLSRAFSTRWLFTASAAAFTVTSVACGLAWNIESMIAFRAIQGFVGGAMIPTVFATGFALFEGKRRAMVPAVLGILGALAPTIGPTLGGYITDTWSWHWLFFINILPGIVIVSTIPILGRVDEPDPGLMKHFDFISLILLAMSLGGLEYVLEEGYRWNWMDDETIRGVAWIAGISGIAFIVRTLRSVHPLVDLKALRNPTFALGCLFNFVTGFGIFAAVYVLPLFLARVRGFNAHQIGNAVFIAGVAMVASAPIAANLSRRLDLRIMIAFGLCMFAAGLWMMSFIASEWTGAELFWPQVVRGFAILFCIVPATNMALGSVAPERLKMASALFNTMRNLGGAVGIAAVNTVLNDRLNLHWLRLNEHMTGASATIGGIRQHLIQHGSDATQAGEQAIAMLARLVRREATTLAFADVLWLMAMLFVLALPLVLLVRPVGAPTPAQQVDAH</sequence>
<feature type="transmembrane region" description="Helical" evidence="8">
    <location>
        <begin position="202"/>
        <end position="222"/>
    </location>
</feature>
<feature type="transmembrane region" description="Helical" evidence="8">
    <location>
        <begin position="53"/>
        <end position="74"/>
    </location>
</feature>
<reference evidence="10 11" key="1">
    <citation type="submission" date="2019-03" db="EMBL/GenBank/DDBJ databases">
        <title>Above-ground endophytic microbial communities from plants in different locations in the United States.</title>
        <authorList>
            <person name="Frank C."/>
        </authorList>
    </citation>
    <scope>NUCLEOTIDE SEQUENCE [LARGE SCALE GENOMIC DNA]</scope>
    <source>
        <strain evidence="10 11">LP_13_YM</strain>
    </source>
</reference>
<dbReference type="GO" id="GO:0005886">
    <property type="term" value="C:plasma membrane"/>
    <property type="evidence" value="ECO:0007669"/>
    <property type="project" value="UniProtKB-SubCell"/>
</dbReference>
<evidence type="ECO:0000256" key="5">
    <source>
        <dbReference type="ARBA" id="ARBA00022692"/>
    </source>
</evidence>
<evidence type="ECO:0000256" key="3">
    <source>
        <dbReference type="ARBA" id="ARBA00022448"/>
    </source>
</evidence>
<dbReference type="GO" id="GO:0022857">
    <property type="term" value="F:transmembrane transporter activity"/>
    <property type="evidence" value="ECO:0007669"/>
    <property type="project" value="InterPro"/>
</dbReference>
<feature type="transmembrane region" description="Helical" evidence="8">
    <location>
        <begin position="272"/>
        <end position="296"/>
    </location>
</feature>
<feature type="transmembrane region" description="Helical" evidence="8">
    <location>
        <begin position="234"/>
        <end position="252"/>
    </location>
</feature>
<dbReference type="Pfam" id="PF07690">
    <property type="entry name" value="MFS_1"/>
    <property type="match status" value="1"/>
</dbReference>
<evidence type="ECO:0000256" key="4">
    <source>
        <dbReference type="ARBA" id="ARBA00022475"/>
    </source>
</evidence>
<dbReference type="AlphaFoldDB" id="A0A4R3YPR0"/>
<dbReference type="InterPro" id="IPR036259">
    <property type="entry name" value="MFS_trans_sf"/>
</dbReference>
<feature type="domain" description="Major facilitator superfamily (MFS) profile" evidence="9">
    <location>
        <begin position="16"/>
        <end position="508"/>
    </location>
</feature>
<dbReference type="InterPro" id="IPR011701">
    <property type="entry name" value="MFS"/>
</dbReference>
<keyword evidence="7 8" id="KW-0472">Membrane</keyword>
<dbReference type="PANTHER" id="PTHR42718:SF9">
    <property type="entry name" value="MAJOR FACILITATOR SUPERFAMILY MULTIDRUG TRANSPORTER MFSC"/>
    <property type="match status" value="1"/>
</dbReference>
<keyword evidence="6 8" id="KW-1133">Transmembrane helix</keyword>
<evidence type="ECO:0000256" key="6">
    <source>
        <dbReference type="ARBA" id="ARBA00022989"/>
    </source>
</evidence>
<comment type="subcellular location">
    <subcellularLocation>
        <location evidence="1">Cell membrane</location>
        <topology evidence="1">Multi-pass membrane protein</topology>
    </subcellularLocation>
</comment>
<feature type="transmembrane region" description="Helical" evidence="8">
    <location>
        <begin position="308"/>
        <end position="327"/>
    </location>
</feature>
<accession>A0A4R3YPR0</accession>
<feature type="transmembrane region" description="Helical" evidence="8">
    <location>
        <begin position="370"/>
        <end position="388"/>
    </location>
</feature>
<dbReference type="InterPro" id="IPR020846">
    <property type="entry name" value="MFS_dom"/>
</dbReference>
<evidence type="ECO:0000313" key="11">
    <source>
        <dbReference type="Proteomes" id="UP000295645"/>
    </source>
</evidence>
<evidence type="ECO:0000259" key="9">
    <source>
        <dbReference type="PROSITE" id="PS50850"/>
    </source>
</evidence>
<keyword evidence="3" id="KW-0813">Transport</keyword>
<feature type="transmembrane region" description="Helical" evidence="8">
    <location>
        <begin position="480"/>
        <end position="503"/>
    </location>
</feature>